<evidence type="ECO:0000313" key="5">
    <source>
        <dbReference type="Proteomes" id="UP000183832"/>
    </source>
</evidence>
<reference evidence="4 5" key="1">
    <citation type="submission" date="2015-04" db="EMBL/GenBank/DDBJ databases">
        <authorList>
            <person name="Syromyatnikov M.Y."/>
            <person name="Popov V.N."/>
        </authorList>
    </citation>
    <scope>NUCLEOTIDE SEQUENCE [LARGE SCALE GENOMIC DNA]</scope>
</reference>
<evidence type="ECO:0000256" key="1">
    <source>
        <dbReference type="ARBA" id="ARBA00005085"/>
    </source>
</evidence>
<dbReference type="GO" id="GO:0009249">
    <property type="term" value="P:protein lipoylation"/>
    <property type="evidence" value="ECO:0007669"/>
    <property type="project" value="InterPro"/>
</dbReference>
<dbReference type="Gene3D" id="3.30.930.10">
    <property type="entry name" value="Bira Bifunctional Protein, Domain 2"/>
    <property type="match status" value="1"/>
</dbReference>
<dbReference type="SUPFAM" id="SSF55681">
    <property type="entry name" value="Class II aaRS and biotin synthetases"/>
    <property type="match status" value="1"/>
</dbReference>
<accession>A0A1J1HN37</accession>
<dbReference type="Pfam" id="PF21948">
    <property type="entry name" value="LplA-B_cat"/>
    <property type="match status" value="1"/>
</dbReference>
<dbReference type="GO" id="GO:0017118">
    <property type="term" value="F:lipoyltransferase activity"/>
    <property type="evidence" value="ECO:0007669"/>
    <property type="project" value="TreeGrafter"/>
</dbReference>
<comment type="similarity">
    <text evidence="2">Belongs to the LplA family.</text>
</comment>
<dbReference type="InterPro" id="IPR004143">
    <property type="entry name" value="BPL_LPL_catalytic"/>
</dbReference>
<proteinExistence type="inferred from homology"/>
<evidence type="ECO:0000259" key="3">
    <source>
        <dbReference type="PROSITE" id="PS51733"/>
    </source>
</evidence>
<dbReference type="PANTHER" id="PTHR12561:SF3">
    <property type="entry name" value="LIPOYLTRANSFERASE 1, MITOCHONDRIAL"/>
    <property type="match status" value="1"/>
</dbReference>
<dbReference type="CDD" id="cd16443">
    <property type="entry name" value="LplA"/>
    <property type="match status" value="1"/>
</dbReference>
<dbReference type="GO" id="GO:0005739">
    <property type="term" value="C:mitochondrion"/>
    <property type="evidence" value="ECO:0007669"/>
    <property type="project" value="TreeGrafter"/>
</dbReference>
<dbReference type="STRING" id="568069.A0A1J1HN37"/>
<feature type="domain" description="BPL/LPL catalytic" evidence="3">
    <location>
        <begin position="73"/>
        <end position="258"/>
    </location>
</feature>
<dbReference type="InterPro" id="IPR004562">
    <property type="entry name" value="LipoylTrfase_LipoateP_Ligase"/>
</dbReference>
<dbReference type="NCBIfam" id="TIGR00545">
    <property type="entry name" value="lipoyltrans"/>
    <property type="match status" value="1"/>
</dbReference>
<sequence>MIAMMTSRTLRQSKDILGMFLGANTRIMSTKKFSSSSGSKEIEPIRKSVFISQSYDIFTNLALEDWIYKNYDFGNHHVLMLWLNDPCVVIGRHQNPFNETNVSQLESAGIELARRNSGGGTVFHDRNNLNCTFFTPRERYDRKYNLNLITRAIYREYGIDTEISPRDDILLHGKKISGTAAKLGHPNCYHHCTLLVNSNKNHLNESLMKNEKAEIKSKATASVRSATKNLADVNKNVNIQQLLTAIGYEFLRTPAEKLCDGGRELVMQQRGFQLINPTEKWFPGLSELKENFASWDWRYGKTPNFSVQKNIQLKSDEQSHDIKLNVDVEKGLIKNIDLMLKNSTENMPIVSSLIGQPYNENNFERITNALANVSSENVKSVLAEECKNGL</sequence>
<dbReference type="InterPro" id="IPR045864">
    <property type="entry name" value="aa-tRNA-synth_II/BPL/LPL"/>
</dbReference>
<gene>
    <name evidence="4" type="primary">putative Lipoyltransferase 1</name>
    <name evidence="4" type="ORF">CLUMA_CG003210</name>
</gene>
<dbReference type="EMBL" id="CVRI01000012">
    <property type="protein sequence ID" value="CRK89472.1"/>
    <property type="molecule type" value="Genomic_DNA"/>
</dbReference>
<evidence type="ECO:0000313" key="4">
    <source>
        <dbReference type="EMBL" id="CRK89472.1"/>
    </source>
</evidence>
<keyword evidence="5" id="KW-1185">Reference proteome</keyword>
<dbReference type="PROSITE" id="PS51733">
    <property type="entry name" value="BPL_LPL_CATALYTIC"/>
    <property type="match status" value="1"/>
</dbReference>
<name>A0A1J1HN37_9DIPT</name>
<dbReference type="Proteomes" id="UP000183832">
    <property type="component" value="Unassembled WGS sequence"/>
</dbReference>
<comment type="pathway">
    <text evidence="1">Protein modification; protein lipoylation via exogenous pathway; protein N(6)-(lipoyl)lysine from lipoate: step 2/2.</text>
</comment>
<dbReference type="PANTHER" id="PTHR12561">
    <property type="entry name" value="LIPOATE-PROTEIN LIGASE"/>
    <property type="match status" value="1"/>
</dbReference>
<evidence type="ECO:0000256" key="2">
    <source>
        <dbReference type="ARBA" id="ARBA00008242"/>
    </source>
</evidence>
<dbReference type="OrthoDB" id="201621at2759"/>
<dbReference type="UniPathway" id="UPA00537">
    <property type="reaction ID" value="UER00595"/>
</dbReference>
<dbReference type="Gene3D" id="3.30.390.50">
    <property type="entry name" value="CO dehydrogenase flavoprotein, C-terminal domain"/>
    <property type="match status" value="1"/>
</dbReference>
<protein>
    <submittedName>
        <fullName evidence="4">CLUMA_CG003210, isoform A</fullName>
    </submittedName>
</protein>
<dbReference type="FunFam" id="3.30.930.10:FF:000045">
    <property type="entry name" value="lipoyltransferase 1, mitochondrial"/>
    <property type="match status" value="1"/>
</dbReference>
<dbReference type="AlphaFoldDB" id="A0A1J1HN37"/>
<organism evidence="4 5">
    <name type="scientific">Clunio marinus</name>
    <dbReference type="NCBI Taxonomy" id="568069"/>
    <lineage>
        <taxon>Eukaryota</taxon>
        <taxon>Metazoa</taxon>
        <taxon>Ecdysozoa</taxon>
        <taxon>Arthropoda</taxon>
        <taxon>Hexapoda</taxon>
        <taxon>Insecta</taxon>
        <taxon>Pterygota</taxon>
        <taxon>Neoptera</taxon>
        <taxon>Endopterygota</taxon>
        <taxon>Diptera</taxon>
        <taxon>Nematocera</taxon>
        <taxon>Chironomoidea</taxon>
        <taxon>Chironomidae</taxon>
        <taxon>Clunio</taxon>
    </lineage>
</organism>